<sequence>MKSLLPEVTIGIPFYNAELTLLDAVKSVFAQSHQNWELILLDDGSTDRSLELARSIRDSRVRVYSDGRNCRLAARLNQIAELASSDYIARMDADDLISPKRIERQLEVLIARPEIDLVSTGICSLTGNDEPIGVRGVPDSHVISARALLLGSSGIVHASLLGKRDWFLRNRYREDIRTGQDANLWVRAFAKNDLLVGFIEDPLYYYREDGNVVSKKLINAYGEVMRTIVRDSGSSFSLADKSYSYILTFLKIFVVRVLNVFGSLTILRDRRSGAFLGSKDKEKLIEEIQYIKNIDLPTFLD</sequence>
<dbReference type="SUPFAM" id="SSF53448">
    <property type="entry name" value="Nucleotide-diphospho-sugar transferases"/>
    <property type="match status" value="1"/>
</dbReference>
<evidence type="ECO:0000259" key="4">
    <source>
        <dbReference type="Pfam" id="PF00535"/>
    </source>
</evidence>
<gene>
    <name evidence="5" type="ORF">MDG893_01190</name>
</gene>
<keyword evidence="2" id="KW-0328">Glycosyltransferase</keyword>
<dbReference type="Gene3D" id="3.90.550.10">
    <property type="entry name" value="Spore Coat Polysaccharide Biosynthesis Protein SpsA, Chain A"/>
    <property type="match status" value="1"/>
</dbReference>
<evidence type="ECO:0000313" key="6">
    <source>
        <dbReference type="Proteomes" id="UP000005856"/>
    </source>
</evidence>
<dbReference type="GO" id="GO:0016757">
    <property type="term" value="F:glycosyltransferase activity"/>
    <property type="evidence" value="ECO:0007669"/>
    <property type="project" value="UniProtKB-KW"/>
</dbReference>
<dbReference type="PANTHER" id="PTHR43685:SF5">
    <property type="entry name" value="GLYCOSYLTRANSFERASE EPSE-RELATED"/>
    <property type="match status" value="1"/>
</dbReference>
<name>A6F1H8_9GAMM</name>
<dbReference type="eggNOG" id="COG1215">
    <property type="taxonomic scope" value="Bacteria"/>
</dbReference>
<dbReference type="Proteomes" id="UP000005856">
    <property type="component" value="Unassembled WGS sequence"/>
</dbReference>
<evidence type="ECO:0000256" key="2">
    <source>
        <dbReference type="ARBA" id="ARBA00022676"/>
    </source>
</evidence>
<accession>A6F1H8</accession>
<comment type="similarity">
    <text evidence="1">Belongs to the glycosyltransferase 2 family.</text>
</comment>
<keyword evidence="6" id="KW-1185">Reference proteome</keyword>
<evidence type="ECO:0000256" key="1">
    <source>
        <dbReference type="ARBA" id="ARBA00006739"/>
    </source>
</evidence>
<dbReference type="InterPro" id="IPR001173">
    <property type="entry name" value="Glyco_trans_2-like"/>
</dbReference>
<dbReference type="InterPro" id="IPR050834">
    <property type="entry name" value="Glycosyltransf_2"/>
</dbReference>
<feature type="domain" description="Glycosyltransferase 2-like" evidence="4">
    <location>
        <begin position="9"/>
        <end position="122"/>
    </location>
</feature>
<dbReference type="RefSeq" id="WP_007154118.1">
    <property type="nucleotide sequence ID" value="NZ_ABCP01000018.1"/>
</dbReference>
<evidence type="ECO:0000313" key="5">
    <source>
        <dbReference type="EMBL" id="EDM47379.1"/>
    </source>
</evidence>
<dbReference type="OrthoDB" id="9802649at2"/>
<dbReference type="EMBL" id="ABCP01000018">
    <property type="protein sequence ID" value="EDM47379.1"/>
    <property type="molecule type" value="Genomic_DNA"/>
</dbReference>
<dbReference type="CDD" id="cd00761">
    <property type="entry name" value="Glyco_tranf_GTA_type"/>
    <property type="match status" value="1"/>
</dbReference>
<protein>
    <submittedName>
        <fullName evidence="5">Probable glycosyltransferase</fullName>
    </submittedName>
</protein>
<dbReference type="AlphaFoldDB" id="A6F1H8"/>
<dbReference type="InterPro" id="IPR029044">
    <property type="entry name" value="Nucleotide-diphossugar_trans"/>
</dbReference>
<evidence type="ECO:0000256" key="3">
    <source>
        <dbReference type="ARBA" id="ARBA00022679"/>
    </source>
</evidence>
<comment type="caution">
    <text evidence="5">The sequence shown here is derived from an EMBL/GenBank/DDBJ whole genome shotgun (WGS) entry which is preliminary data.</text>
</comment>
<reference evidence="5 6" key="1">
    <citation type="submission" date="2007-06" db="EMBL/GenBank/DDBJ databases">
        <authorList>
            <person name="Green D."/>
            <person name="Ferriera S."/>
            <person name="Johnson J."/>
            <person name="Kravitz S."/>
            <person name="Beeson K."/>
            <person name="Sutton G."/>
            <person name="Rogers Y.-H."/>
            <person name="Friedman R."/>
            <person name="Frazier M."/>
            <person name="Venter J.C."/>
        </authorList>
    </citation>
    <scope>NUCLEOTIDE SEQUENCE [LARGE SCALE GENOMIC DNA]</scope>
    <source>
        <strain evidence="5 6">DG893</strain>
    </source>
</reference>
<dbReference type="Pfam" id="PF00535">
    <property type="entry name" value="Glycos_transf_2"/>
    <property type="match status" value="1"/>
</dbReference>
<organism evidence="5 6">
    <name type="scientific">Marinobacter algicola DG893</name>
    <dbReference type="NCBI Taxonomy" id="443152"/>
    <lineage>
        <taxon>Bacteria</taxon>
        <taxon>Pseudomonadati</taxon>
        <taxon>Pseudomonadota</taxon>
        <taxon>Gammaproteobacteria</taxon>
        <taxon>Pseudomonadales</taxon>
        <taxon>Marinobacteraceae</taxon>
        <taxon>Marinobacter</taxon>
    </lineage>
</organism>
<dbReference type="STRING" id="443152.MDG893_01190"/>
<dbReference type="PANTHER" id="PTHR43685">
    <property type="entry name" value="GLYCOSYLTRANSFERASE"/>
    <property type="match status" value="1"/>
</dbReference>
<proteinExistence type="inferred from homology"/>
<keyword evidence="3 5" id="KW-0808">Transferase</keyword>